<dbReference type="InterPro" id="IPR029501">
    <property type="entry name" value="EndoU_bac"/>
</dbReference>
<evidence type="ECO:0000313" key="2">
    <source>
        <dbReference type="EMBL" id="KNE20571.1"/>
    </source>
</evidence>
<dbReference type="EMBL" id="LGTO01000007">
    <property type="protein sequence ID" value="KNE20571.1"/>
    <property type="molecule type" value="Genomic_DNA"/>
</dbReference>
<dbReference type="Proteomes" id="UP000036780">
    <property type="component" value="Unassembled WGS sequence"/>
</dbReference>
<sequence length="690" mass="78346">MFIKALYVSDLHSYIDKTISQLEQVHTQVNNIQKSIEGIIALEDAFKGKTAHSIRTFYQEVHMPFLLFLEGFITNYSNTLQEMKKSVQDMEPNKDGVIREDFLSQDVQRSFERMEQITMALTDEANAVLHSVKDIVNICDIDDGEFLDKVQHAKKMNRQTIEKLHAFDLHNTAKLEPIHQDIRMMKNYISQIRELGNNGKIRIGSYQARQLDDQKFHKALIRGIKTKAARNALELEVILGEAGKFLLSQHLPAAKMLISYLQKRFDSKTMDYSYRAIHAATAASGDRLTTGEFSTIEHQVVSKVKISDYKKEWHGVYYTLIDGRKVREFKESDGSVTYELVSSIPDDRRQNAFQKSAQAFQEIGSDVLKAAEDRNEAKFDSFYDFGNYITFGALNTGQDFSKGLQVRAENMLNTPKDFVNWLTVGGVDMMHGTISPEETYSKEHWLSSFGLFSTVVGTKSFLSKPKSGSKFADQNDVGEVISKNNTYTRSSLKIPTMLNIKEWMRTKIPKVNVVSDTTGSYHYTVSKGSSDLKKNNNNLKIEKGIYKANPNDNGYQQHTVERVKGTGKYNTGTIKHIYHGEINRRGKAVGYHHESMMGGKIIPGTEKAPDKNGVYEAKVEIDGKRKVAKSSFFPREWNRVDVLKAIDEAYQNKKQIGSNKYIGDTSSGIKIEMFLNKDGSIATAYPLYRK</sequence>
<comment type="similarity">
    <text evidence="1">In the N-terminal section; belongs to the LXG family.</text>
</comment>
<dbReference type="PROSITE" id="PS51756">
    <property type="entry name" value="LXG"/>
    <property type="match status" value="1"/>
</dbReference>
<dbReference type="Pfam" id="PF14436">
    <property type="entry name" value="EndoU_bacteria"/>
    <property type="match status" value="1"/>
</dbReference>
<dbReference type="AlphaFoldDB" id="A0A0L0QPU8"/>
<dbReference type="GO" id="GO:0004519">
    <property type="term" value="F:endonuclease activity"/>
    <property type="evidence" value="ECO:0007669"/>
    <property type="project" value="InterPro"/>
</dbReference>
<dbReference type="Pfam" id="PF04740">
    <property type="entry name" value="LXG"/>
    <property type="match status" value="1"/>
</dbReference>
<dbReference type="InterPro" id="IPR006829">
    <property type="entry name" value="LXG_dom"/>
</dbReference>
<keyword evidence="3" id="KW-1185">Reference proteome</keyword>
<evidence type="ECO:0000256" key="1">
    <source>
        <dbReference type="ARBA" id="ARBA00034117"/>
    </source>
</evidence>
<evidence type="ECO:0000313" key="3">
    <source>
        <dbReference type="Proteomes" id="UP000036780"/>
    </source>
</evidence>
<name>A0A0L0QPU8_VIRPA</name>
<accession>A0A0L0QPU8</accession>
<organism evidence="2 3">
    <name type="scientific">Virgibacillus pantothenticus</name>
    <dbReference type="NCBI Taxonomy" id="1473"/>
    <lineage>
        <taxon>Bacteria</taxon>
        <taxon>Bacillati</taxon>
        <taxon>Bacillota</taxon>
        <taxon>Bacilli</taxon>
        <taxon>Bacillales</taxon>
        <taxon>Bacillaceae</taxon>
        <taxon>Virgibacillus</taxon>
    </lineage>
</organism>
<reference evidence="3" key="1">
    <citation type="submission" date="2015-07" db="EMBL/GenBank/DDBJ databases">
        <title>Fjat-10053 dsm26.</title>
        <authorList>
            <person name="Liu B."/>
            <person name="Wang J."/>
            <person name="Zhu Y."/>
            <person name="Liu G."/>
            <person name="Chen Q."/>
            <person name="Chen Z."/>
            <person name="Lan J."/>
            <person name="Che J."/>
            <person name="Ge C."/>
            <person name="Shi H."/>
            <person name="Pan Z."/>
            <person name="Liu X."/>
        </authorList>
    </citation>
    <scope>NUCLEOTIDE SEQUENCE [LARGE SCALE GENOMIC DNA]</scope>
    <source>
        <strain evidence="3">DSM 26</strain>
    </source>
</reference>
<comment type="caution">
    <text evidence="2">The sequence shown here is derived from an EMBL/GenBank/DDBJ whole genome shotgun (WGS) entry which is preliminary data.</text>
</comment>
<protein>
    <submittedName>
        <fullName evidence="2">Uncharacterized protein</fullName>
    </submittedName>
</protein>
<proteinExistence type="inferred from homology"/>
<dbReference type="RefSeq" id="WP_050353146.1">
    <property type="nucleotide sequence ID" value="NZ_BOSN01000001.1"/>
</dbReference>
<dbReference type="PATRIC" id="fig|1473.5.peg.2670"/>
<gene>
    <name evidence="2" type="ORF">AFK71_19640</name>
</gene>
<dbReference type="GeneID" id="66870242"/>